<dbReference type="PANTHER" id="PTHR30489:SF0">
    <property type="entry name" value="LIPOPROTEIN-RELEASING SYSTEM TRANSMEMBRANE PROTEIN LOLE"/>
    <property type="match status" value="1"/>
</dbReference>
<gene>
    <name evidence="9" type="ORF">GCM10007940_40980</name>
</gene>
<dbReference type="InterPro" id="IPR051447">
    <property type="entry name" value="Lipoprotein-release_system"/>
</dbReference>
<keyword evidence="5 7" id="KW-1133">Transmembrane helix</keyword>
<keyword evidence="4 7" id="KW-0812">Transmembrane</keyword>
<keyword evidence="3" id="KW-1003">Cell membrane</keyword>
<dbReference type="EMBL" id="BSOH01000027">
    <property type="protein sequence ID" value="GLR19482.1"/>
    <property type="molecule type" value="Genomic_DNA"/>
</dbReference>
<dbReference type="GO" id="GO:0044874">
    <property type="term" value="P:lipoprotein localization to outer membrane"/>
    <property type="evidence" value="ECO:0007669"/>
    <property type="project" value="TreeGrafter"/>
</dbReference>
<reference evidence="9" key="2">
    <citation type="submission" date="2023-01" db="EMBL/GenBank/DDBJ databases">
        <title>Draft genome sequence of Portibacter lacus strain NBRC 108769.</title>
        <authorList>
            <person name="Sun Q."/>
            <person name="Mori K."/>
        </authorList>
    </citation>
    <scope>NUCLEOTIDE SEQUENCE</scope>
    <source>
        <strain evidence="9">NBRC 108769</strain>
    </source>
</reference>
<accession>A0AA37WG87</accession>
<evidence type="ECO:0000256" key="4">
    <source>
        <dbReference type="ARBA" id="ARBA00022692"/>
    </source>
</evidence>
<dbReference type="AlphaFoldDB" id="A0AA37WG87"/>
<evidence type="ECO:0000256" key="7">
    <source>
        <dbReference type="SAM" id="Phobius"/>
    </source>
</evidence>
<evidence type="ECO:0000256" key="1">
    <source>
        <dbReference type="ARBA" id="ARBA00004651"/>
    </source>
</evidence>
<feature type="transmembrane region" description="Helical" evidence="7">
    <location>
        <begin position="247"/>
        <end position="269"/>
    </location>
</feature>
<feature type="domain" description="ABC3 transporter permease C-terminal" evidence="8">
    <location>
        <begin position="247"/>
        <end position="376"/>
    </location>
</feature>
<feature type="transmembrane region" description="Helical" evidence="7">
    <location>
        <begin position="299"/>
        <end position="319"/>
    </location>
</feature>
<evidence type="ECO:0000313" key="9">
    <source>
        <dbReference type="EMBL" id="GLR19482.1"/>
    </source>
</evidence>
<comment type="similarity">
    <text evidence="2">Belongs to the ABC-4 integral membrane protein family. LolC/E subfamily.</text>
</comment>
<comment type="subcellular location">
    <subcellularLocation>
        <location evidence="1">Cell membrane</location>
        <topology evidence="1">Multi-pass membrane protein</topology>
    </subcellularLocation>
</comment>
<dbReference type="GO" id="GO:0098797">
    <property type="term" value="C:plasma membrane protein complex"/>
    <property type="evidence" value="ECO:0007669"/>
    <property type="project" value="TreeGrafter"/>
</dbReference>
<evidence type="ECO:0000256" key="2">
    <source>
        <dbReference type="ARBA" id="ARBA00005236"/>
    </source>
</evidence>
<proteinExistence type="inferred from homology"/>
<reference evidence="9" key="1">
    <citation type="journal article" date="2014" name="Int. J. Syst. Evol. Microbiol.">
        <title>Complete genome sequence of Corynebacterium casei LMG S-19264T (=DSM 44701T), isolated from a smear-ripened cheese.</title>
        <authorList>
            <consortium name="US DOE Joint Genome Institute (JGI-PGF)"/>
            <person name="Walter F."/>
            <person name="Albersmeier A."/>
            <person name="Kalinowski J."/>
            <person name="Ruckert C."/>
        </authorList>
    </citation>
    <scope>NUCLEOTIDE SEQUENCE</scope>
    <source>
        <strain evidence="9">NBRC 108769</strain>
    </source>
</reference>
<feature type="transmembrane region" description="Helical" evidence="7">
    <location>
        <begin position="339"/>
        <end position="365"/>
    </location>
</feature>
<organism evidence="9 10">
    <name type="scientific">Portibacter lacus</name>
    <dbReference type="NCBI Taxonomy" id="1099794"/>
    <lineage>
        <taxon>Bacteria</taxon>
        <taxon>Pseudomonadati</taxon>
        <taxon>Bacteroidota</taxon>
        <taxon>Saprospiria</taxon>
        <taxon>Saprospirales</taxon>
        <taxon>Haliscomenobacteraceae</taxon>
        <taxon>Portibacter</taxon>
    </lineage>
</organism>
<keyword evidence="6 7" id="KW-0472">Membrane</keyword>
<evidence type="ECO:0000256" key="6">
    <source>
        <dbReference type="ARBA" id="ARBA00023136"/>
    </source>
</evidence>
<keyword evidence="10" id="KW-1185">Reference proteome</keyword>
<feature type="transmembrane region" description="Helical" evidence="7">
    <location>
        <begin position="20"/>
        <end position="39"/>
    </location>
</feature>
<evidence type="ECO:0000259" key="8">
    <source>
        <dbReference type="Pfam" id="PF02687"/>
    </source>
</evidence>
<evidence type="ECO:0000256" key="3">
    <source>
        <dbReference type="ARBA" id="ARBA00022475"/>
    </source>
</evidence>
<dbReference type="PANTHER" id="PTHR30489">
    <property type="entry name" value="LIPOPROTEIN-RELEASING SYSTEM TRANSMEMBRANE PROTEIN LOLE"/>
    <property type="match status" value="1"/>
</dbReference>
<comment type="caution">
    <text evidence="9">The sequence shown here is derived from an EMBL/GenBank/DDBJ whole genome shotgun (WGS) entry which is preliminary data.</text>
</comment>
<protein>
    <recommendedName>
        <fullName evidence="8">ABC3 transporter permease C-terminal domain-containing protein</fullName>
    </recommendedName>
</protein>
<evidence type="ECO:0000313" key="10">
    <source>
        <dbReference type="Proteomes" id="UP001156666"/>
    </source>
</evidence>
<evidence type="ECO:0000256" key="5">
    <source>
        <dbReference type="ARBA" id="ARBA00022989"/>
    </source>
</evidence>
<name>A0AA37WG87_9BACT</name>
<dbReference type="InterPro" id="IPR003838">
    <property type="entry name" value="ABC3_permease_C"/>
</dbReference>
<dbReference type="Pfam" id="PF02687">
    <property type="entry name" value="FtsX"/>
    <property type="match status" value="1"/>
</dbReference>
<dbReference type="Proteomes" id="UP001156666">
    <property type="component" value="Unassembled WGS sequence"/>
</dbReference>
<dbReference type="RefSeq" id="WP_235291821.1">
    <property type="nucleotide sequence ID" value="NZ_BSOH01000027.1"/>
</dbReference>
<sequence length="385" mass="42467">MKLAFQLAYKNLIGAGLKTWLNVAILAFTFLLIIFYNGFIDGWNRQALVEAEKWEYGEGQLLNENYDPRDPFTIKDGYGKLPSEEAQHMTPILLRQGSIYPDGRMFPIMIKGIEINQDVLAFPADKLVNSDESIPILIGKRLAKSTNLEVGDQVLMRWRDKNGTFDAANVTVVEVFKSDVASIDAGQIYMSLDKLYEITGLQDVATMYIGGEGYVSHDVEGWVAKDKEELSSGLTAIINTKKASGSILYILLLAIALLAIFDTQVLSIFRRQKEIGTYISLGMTRIQVVKLFTVEGGMYSLLAAIVAIIVGVPLFWYVSKVGISMPSASQSTGVTIADVIHPYFSLSLIVTTLILVIASATIVSYMPSRKIAKMDPVNALKGKIQ</sequence>